<dbReference type="EMBL" id="UZAG01016131">
    <property type="protein sequence ID" value="VDO26125.1"/>
    <property type="molecule type" value="Genomic_DNA"/>
</dbReference>
<accession>A0A0R3QQ32</accession>
<reference evidence="1 2" key="2">
    <citation type="submission" date="2018-11" db="EMBL/GenBank/DDBJ databases">
        <authorList>
            <consortium name="Pathogen Informatics"/>
        </authorList>
    </citation>
    <scope>NUCLEOTIDE SEQUENCE [LARGE SCALE GENOMIC DNA]</scope>
</reference>
<keyword evidence="2" id="KW-1185">Reference proteome</keyword>
<evidence type="ECO:0000313" key="3">
    <source>
        <dbReference type="WBParaSite" id="BTMF_0000981701-mRNA-1"/>
    </source>
</evidence>
<evidence type="ECO:0000313" key="2">
    <source>
        <dbReference type="Proteomes" id="UP000280834"/>
    </source>
</evidence>
<evidence type="ECO:0000313" key="1">
    <source>
        <dbReference type="EMBL" id="VDO26125.1"/>
    </source>
</evidence>
<sequence length="35" mass="4237">MANFPTVYFGSWRSLDVSLFFGLRWCLYCFCKHQI</sequence>
<dbReference type="Proteomes" id="UP000280834">
    <property type="component" value="Unassembled WGS sequence"/>
</dbReference>
<dbReference type="WBParaSite" id="BTMF_0000981701-mRNA-1">
    <property type="protein sequence ID" value="BTMF_0000981701-mRNA-1"/>
    <property type="gene ID" value="BTMF_0000981701"/>
</dbReference>
<proteinExistence type="predicted"/>
<gene>
    <name evidence="1" type="ORF">BTMF_LOCUS7868</name>
</gene>
<name>A0A0R3QQ32_9BILA</name>
<protein>
    <submittedName>
        <fullName evidence="1 3">Uncharacterized protein</fullName>
    </submittedName>
</protein>
<reference evidence="3" key="1">
    <citation type="submission" date="2017-02" db="UniProtKB">
        <authorList>
            <consortium name="WormBaseParasite"/>
        </authorList>
    </citation>
    <scope>IDENTIFICATION</scope>
</reference>
<dbReference type="AlphaFoldDB" id="A0A0R3QQ32"/>
<organism evidence="3">
    <name type="scientific">Brugia timori</name>
    <dbReference type="NCBI Taxonomy" id="42155"/>
    <lineage>
        <taxon>Eukaryota</taxon>
        <taxon>Metazoa</taxon>
        <taxon>Ecdysozoa</taxon>
        <taxon>Nematoda</taxon>
        <taxon>Chromadorea</taxon>
        <taxon>Rhabditida</taxon>
        <taxon>Spirurina</taxon>
        <taxon>Spiruromorpha</taxon>
        <taxon>Filarioidea</taxon>
        <taxon>Onchocercidae</taxon>
        <taxon>Brugia</taxon>
    </lineage>
</organism>